<organism evidence="2 3">
    <name type="scientific">Euzebyella saccharophila</name>
    <dbReference type="NCBI Taxonomy" id="679664"/>
    <lineage>
        <taxon>Bacteria</taxon>
        <taxon>Pseudomonadati</taxon>
        <taxon>Bacteroidota</taxon>
        <taxon>Flavobacteriia</taxon>
        <taxon>Flavobacteriales</taxon>
        <taxon>Flavobacteriaceae</taxon>
        <taxon>Euzebyella</taxon>
    </lineage>
</organism>
<reference evidence="3" key="1">
    <citation type="journal article" date="2019" name="Int. J. Syst. Evol. Microbiol.">
        <title>The Global Catalogue of Microorganisms (GCM) 10K type strain sequencing project: providing services to taxonomists for standard genome sequencing and annotation.</title>
        <authorList>
            <consortium name="The Broad Institute Genomics Platform"/>
            <consortium name="The Broad Institute Genome Sequencing Center for Infectious Disease"/>
            <person name="Wu L."/>
            <person name="Ma J."/>
        </authorList>
    </citation>
    <scope>NUCLEOTIDE SEQUENCE [LARGE SCALE GENOMIC DNA]</scope>
    <source>
        <strain evidence="3">CECT 7477</strain>
    </source>
</reference>
<dbReference type="RefSeq" id="WP_192460958.1">
    <property type="nucleotide sequence ID" value="NZ_JACYFJ010000001.1"/>
</dbReference>
<proteinExistence type="predicted"/>
<evidence type="ECO:0000313" key="2">
    <source>
        <dbReference type="EMBL" id="MFC4095347.1"/>
    </source>
</evidence>
<dbReference type="Pfam" id="PF13568">
    <property type="entry name" value="OMP_b-brl_2"/>
    <property type="match status" value="1"/>
</dbReference>
<dbReference type="InterPro" id="IPR025665">
    <property type="entry name" value="Beta-barrel_OMP_2"/>
</dbReference>
<comment type="caution">
    <text evidence="2">The sequence shown here is derived from an EMBL/GenBank/DDBJ whole genome shotgun (WGS) entry which is preliminary data.</text>
</comment>
<name>A0ABV8JQK1_9FLAO</name>
<evidence type="ECO:0000259" key="1">
    <source>
        <dbReference type="Pfam" id="PF13568"/>
    </source>
</evidence>
<dbReference type="EMBL" id="JBHSAW010000004">
    <property type="protein sequence ID" value="MFC4095347.1"/>
    <property type="molecule type" value="Genomic_DNA"/>
</dbReference>
<accession>A0ABV8JQK1</accession>
<protein>
    <submittedName>
        <fullName evidence="2">Porin family protein</fullName>
    </submittedName>
</protein>
<dbReference type="Proteomes" id="UP001595814">
    <property type="component" value="Unassembled WGS sequence"/>
</dbReference>
<feature type="domain" description="Outer membrane protein beta-barrel" evidence="1">
    <location>
        <begin position="23"/>
        <end position="158"/>
    </location>
</feature>
<gene>
    <name evidence="2" type="ORF">ACFOUT_05650</name>
</gene>
<sequence length="192" mass="21110">MQKLKLLILLLFSGCLYAQVGPGIKLGLNSSSISKTALEHKKGLYVGAFIKIPIADYYTLQPEILYSNQGGESNSLDYGDVNINYLTIGIPNKFYVTPPNGFHFIVGLSLDINLKNNFINFTNFNIDEEISPVDVAIMGGIGYEFPFGLALEARYKQGTISVDFLGSDDLYEEPGSNLNGVFQIGAAYKFKL</sequence>
<keyword evidence="3" id="KW-1185">Reference proteome</keyword>
<evidence type="ECO:0000313" key="3">
    <source>
        <dbReference type="Proteomes" id="UP001595814"/>
    </source>
</evidence>